<dbReference type="Proteomes" id="UP000000600">
    <property type="component" value="Unassembled WGS sequence"/>
</dbReference>
<dbReference type="GeneID" id="5012363"/>
<organism evidence="5 6">
    <name type="scientific">Paramecium tetraurelia</name>
    <dbReference type="NCBI Taxonomy" id="5888"/>
    <lineage>
        <taxon>Eukaryota</taxon>
        <taxon>Sar</taxon>
        <taxon>Alveolata</taxon>
        <taxon>Ciliophora</taxon>
        <taxon>Intramacronucleata</taxon>
        <taxon>Oligohymenophorea</taxon>
        <taxon>Peniculida</taxon>
        <taxon>Parameciidae</taxon>
        <taxon>Paramecium</taxon>
    </lineage>
</organism>
<feature type="transmembrane region" description="Helical" evidence="4">
    <location>
        <begin position="298"/>
        <end position="319"/>
    </location>
</feature>
<dbReference type="InterPro" id="IPR011936">
    <property type="entry name" value="Myxo_disulph_rpt"/>
</dbReference>
<proteinExistence type="predicted"/>
<evidence type="ECO:0000256" key="4">
    <source>
        <dbReference type="SAM" id="Phobius"/>
    </source>
</evidence>
<gene>
    <name evidence="5" type="ORF">GSPATT00029799001</name>
</gene>
<dbReference type="RefSeq" id="XP_001426566.1">
    <property type="nucleotide sequence ID" value="XM_001426529.1"/>
</dbReference>
<keyword evidence="4" id="KW-0812">Transmembrane</keyword>
<keyword evidence="3" id="KW-1015">Disulfide bond</keyword>
<sequence length="473" mass="54444">MSFKLQQIVRNDFVKIAIEVLQRNGNDCQDTCGNGFKSDQEDCDDGNHLSLDGCSDICDIEMYWTCFEDDLKKSSCVQNIPPHFKLIFLNQTYNVQYVQLQFTNKIKLLYSSQNLTRNFKAQLIDIDPSHYIISDVLVNEPDNQSVHEIIYQLRIEILEQQTQDIFLQVQLNTILVDQDDFQVDNDISTIRLKNPVVLTAAQKEISHNISTYNLAILIFLGISSIIILMSGHPAECFEILDTIQFQSNLKFINIAFPENLMIYFESSDVVTIIPILEKIGMLNLCQDPLVNFRTMINLYGFVSQILLGTILLILSYCYLRFIFRTWFTQIRIFIYDNRSILVSYNFALLIHTMNQFSLGLHKILSQQGIVYILQVNCWDLIFKTLLYLFSEKESNPRNIAQTIIAIIILISIASLMSLFFQYSLSQLKPNKSTNFCHEGIIIAKKFLILIMLIGSQGNPIVQCVLIACVNTCY</sequence>
<evidence type="ECO:0000256" key="1">
    <source>
        <dbReference type="ARBA" id="ARBA00022729"/>
    </source>
</evidence>
<accession>A0BKV1</accession>
<dbReference type="EMBL" id="CT868001">
    <property type="protein sequence ID" value="CAK59168.1"/>
    <property type="molecule type" value="Genomic_DNA"/>
</dbReference>
<evidence type="ECO:0008006" key="7">
    <source>
        <dbReference type="Google" id="ProtNLM"/>
    </source>
</evidence>
<feature type="transmembrane region" description="Helical" evidence="4">
    <location>
        <begin position="340"/>
        <end position="357"/>
    </location>
</feature>
<dbReference type="HOGENOM" id="CLU_578055_0_0_1"/>
<dbReference type="KEGG" id="ptm:GSPATT00029799001"/>
<evidence type="ECO:0000256" key="2">
    <source>
        <dbReference type="ARBA" id="ARBA00022737"/>
    </source>
</evidence>
<feature type="transmembrane region" description="Helical" evidence="4">
    <location>
        <begin position="369"/>
        <end position="390"/>
    </location>
</feature>
<dbReference type="AlphaFoldDB" id="A0BKV1"/>
<evidence type="ECO:0000313" key="6">
    <source>
        <dbReference type="Proteomes" id="UP000000600"/>
    </source>
</evidence>
<keyword evidence="1" id="KW-0732">Signal</keyword>
<keyword evidence="4" id="KW-0472">Membrane</keyword>
<keyword evidence="6" id="KW-1185">Reference proteome</keyword>
<dbReference type="PANTHER" id="PTHR38934:SF6">
    <property type="entry name" value="CHROMOSOME UNDETERMINED SCAFFOLD_176, WHOLE GENOME SHOTGUN SEQUENCE"/>
    <property type="match status" value="1"/>
</dbReference>
<name>A0BKV1_PARTE</name>
<dbReference type="PANTHER" id="PTHR38934">
    <property type="entry name" value="HYPHALLY REGULATED CELL WALL PROTEIN 1"/>
    <property type="match status" value="1"/>
</dbReference>
<feature type="transmembrane region" description="Helical" evidence="4">
    <location>
        <begin position="402"/>
        <end position="424"/>
    </location>
</feature>
<evidence type="ECO:0000256" key="3">
    <source>
        <dbReference type="ARBA" id="ARBA00023157"/>
    </source>
</evidence>
<reference evidence="5 6" key="1">
    <citation type="journal article" date="2006" name="Nature">
        <title>Global trends of whole-genome duplications revealed by the ciliate Paramecium tetraurelia.</title>
        <authorList>
            <consortium name="Genoscope"/>
            <person name="Aury J.-M."/>
            <person name="Jaillon O."/>
            <person name="Duret L."/>
            <person name="Noel B."/>
            <person name="Jubin C."/>
            <person name="Porcel B.M."/>
            <person name="Segurens B."/>
            <person name="Daubin V."/>
            <person name="Anthouard V."/>
            <person name="Aiach N."/>
            <person name="Arnaiz O."/>
            <person name="Billaut A."/>
            <person name="Beisson J."/>
            <person name="Blanc I."/>
            <person name="Bouhouche K."/>
            <person name="Camara F."/>
            <person name="Duharcourt S."/>
            <person name="Guigo R."/>
            <person name="Gogendeau D."/>
            <person name="Katinka M."/>
            <person name="Keller A.-M."/>
            <person name="Kissmehl R."/>
            <person name="Klotz C."/>
            <person name="Koll F."/>
            <person name="Le Moue A."/>
            <person name="Lepere C."/>
            <person name="Malinsky S."/>
            <person name="Nowacki M."/>
            <person name="Nowak J.K."/>
            <person name="Plattner H."/>
            <person name="Poulain J."/>
            <person name="Ruiz F."/>
            <person name="Serrano V."/>
            <person name="Zagulski M."/>
            <person name="Dessen P."/>
            <person name="Betermier M."/>
            <person name="Weissenbach J."/>
            <person name="Scarpelli C."/>
            <person name="Schachter V."/>
            <person name="Sperling L."/>
            <person name="Meyer E."/>
            <person name="Cohen J."/>
            <person name="Wincker P."/>
        </authorList>
    </citation>
    <scope>NUCLEOTIDE SEQUENCE [LARGE SCALE GENOMIC DNA]</scope>
    <source>
        <strain evidence="5 6">Stock d4-2</strain>
    </source>
</reference>
<keyword evidence="2" id="KW-0677">Repeat</keyword>
<protein>
    <recommendedName>
        <fullName evidence="7">LNR domain-containing protein</fullName>
    </recommendedName>
</protein>
<dbReference type="NCBIfam" id="TIGR02232">
    <property type="entry name" value="myxo_disulf_rpt"/>
    <property type="match status" value="1"/>
</dbReference>
<keyword evidence="4" id="KW-1133">Transmembrane helix</keyword>
<dbReference type="InParanoid" id="A0BKV1"/>
<feature type="transmembrane region" description="Helical" evidence="4">
    <location>
        <begin position="212"/>
        <end position="231"/>
    </location>
</feature>
<feature type="non-terminal residue" evidence="5">
    <location>
        <position position="473"/>
    </location>
</feature>
<evidence type="ECO:0000313" key="5">
    <source>
        <dbReference type="EMBL" id="CAK59168.1"/>
    </source>
</evidence>
<dbReference type="OrthoDB" id="28293at2759"/>